<accession>A0A4Q5J4F3</accession>
<dbReference type="EMBL" id="SDPU01000021">
    <property type="protein sequence ID" value="RYU12295.1"/>
    <property type="molecule type" value="Genomic_DNA"/>
</dbReference>
<sequence length="62" mass="6524">MTQSSGVHRVTEALADATGRSDDEVRLALTVAVAVVGLRVSLRVVEFLGNVGVNAFKNVATR</sequence>
<protein>
    <submittedName>
        <fullName evidence="1">Uncharacterized protein</fullName>
    </submittedName>
</protein>
<dbReference type="AlphaFoldDB" id="A0A4Q5J4F3"/>
<dbReference type="Proteomes" id="UP000291189">
    <property type="component" value="Unassembled WGS sequence"/>
</dbReference>
<evidence type="ECO:0000313" key="1">
    <source>
        <dbReference type="EMBL" id="RYU12295.1"/>
    </source>
</evidence>
<gene>
    <name evidence="1" type="ORF">ETU37_09775</name>
</gene>
<name>A0A4Q5J4F3_9ACTN</name>
<organism evidence="1 2">
    <name type="scientific">Nocardioides iriomotensis</name>
    <dbReference type="NCBI Taxonomy" id="715784"/>
    <lineage>
        <taxon>Bacteria</taxon>
        <taxon>Bacillati</taxon>
        <taxon>Actinomycetota</taxon>
        <taxon>Actinomycetes</taxon>
        <taxon>Propionibacteriales</taxon>
        <taxon>Nocardioidaceae</taxon>
        <taxon>Nocardioides</taxon>
    </lineage>
</organism>
<reference evidence="1 2" key="1">
    <citation type="submission" date="2019-01" db="EMBL/GenBank/DDBJ databases">
        <title>Nocardioides guangzhouensis sp. nov., an actinobacterium isolated from soil.</title>
        <authorList>
            <person name="Fu Y."/>
            <person name="Cai Y."/>
            <person name="Lin Z."/>
            <person name="Chen P."/>
        </authorList>
    </citation>
    <scope>NUCLEOTIDE SEQUENCE [LARGE SCALE GENOMIC DNA]</scope>
    <source>
        <strain evidence="1 2">NBRC 105384</strain>
    </source>
</reference>
<proteinExistence type="predicted"/>
<keyword evidence="2" id="KW-1185">Reference proteome</keyword>
<evidence type="ECO:0000313" key="2">
    <source>
        <dbReference type="Proteomes" id="UP000291189"/>
    </source>
</evidence>
<dbReference type="RefSeq" id="WP_129987070.1">
    <property type="nucleotide sequence ID" value="NZ_SDPU01000021.1"/>
</dbReference>
<comment type="caution">
    <text evidence="1">The sequence shown here is derived from an EMBL/GenBank/DDBJ whole genome shotgun (WGS) entry which is preliminary data.</text>
</comment>